<dbReference type="EMBL" id="CAKOGL010000008">
    <property type="protein sequence ID" value="CAH2089569.1"/>
    <property type="molecule type" value="Genomic_DNA"/>
</dbReference>
<name>A0AAU9TPQ0_EUPED</name>
<accession>A0AAU9TPQ0</accession>
<proteinExistence type="predicted"/>
<dbReference type="PANTHER" id="PTHR11257:SF13">
    <property type="entry name" value="GEO07322P1"/>
    <property type="match status" value="1"/>
</dbReference>
<evidence type="ECO:0000313" key="3">
    <source>
        <dbReference type="Proteomes" id="UP001153954"/>
    </source>
</evidence>
<protein>
    <recommendedName>
        <fullName evidence="4">Chemosensory protein</fullName>
    </recommendedName>
</protein>
<dbReference type="InterPro" id="IPR005055">
    <property type="entry name" value="A10/PebIII"/>
</dbReference>
<feature type="chain" id="PRO_5043538352" description="Chemosensory protein" evidence="1">
    <location>
        <begin position="19"/>
        <end position="195"/>
    </location>
</feature>
<sequence length="195" mass="22078">MLVPTLLTILYLHSTIVAEITAPGIDRTVSDGVRSMGYNVVYGDEDLVVINQVVSDVEKLDTIKRNSNLNELIPPLPAIDVKCLMSVDRYCTKEMNEIKNVLIEALKNDCAKCTTKQKERAGKVIASMMAHDHAAWKLFLTRSTLQILPQKKPNLEERSKFKIKGDPVYIENAKNRYTMPGVKVRVKRYAMEKIN</sequence>
<evidence type="ECO:0000313" key="2">
    <source>
        <dbReference type="EMBL" id="CAH2089569.1"/>
    </source>
</evidence>
<keyword evidence="3" id="KW-1185">Reference proteome</keyword>
<evidence type="ECO:0008006" key="4">
    <source>
        <dbReference type="Google" id="ProtNLM"/>
    </source>
</evidence>
<dbReference type="AlphaFoldDB" id="A0AAU9TPQ0"/>
<keyword evidence="1" id="KW-0732">Signal</keyword>
<feature type="signal peptide" evidence="1">
    <location>
        <begin position="1"/>
        <end position="18"/>
    </location>
</feature>
<dbReference type="Pfam" id="PF03392">
    <property type="entry name" value="OS-D"/>
    <property type="match status" value="1"/>
</dbReference>
<organism evidence="2 3">
    <name type="scientific">Euphydryas editha</name>
    <name type="common">Edith's checkerspot</name>
    <dbReference type="NCBI Taxonomy" id="104508"/>
    <lineage>
        <taxon>Eukaryota</taxon>
        <taxon>Metazoa</taxon>
        <taxon>Ecdysozoa</taxon>
        <taxon>Arthropoda</taxon>
        <taxon>Hexapoda</taxon>
        <taxon>Insecta</taxon>
        <taxon>Pterygota</taxon>
        <taxon>Neoptera</taxon>
        <taxon>Endopterygota</taxon>
        <taxon>Lepidoptera</taxon>
        <taxon>Glossata</taxon>
        <taxon>Ditrysia</taxon>
        <taxon>Papilionoidea</taxon>
        <taxon>Nymphalidae</taxon>
        <taxon>Nymphalinae</taxon>
        <taxon>Euphydryas</taxon>
    </lineage>
</organism>
<gene>
    <name evidence="2" type="ORF">EEDITHA_LOCUS5611</name>
</gene>
<dbReference type="Proteomes" id="UP001153954">
    <property type="component" value="Unassembled WGS sequence"/>
</dbReference>
<reference evidence="2" key="1">
    <citation type="submission" date="2022-03" db="EMBL/GenBank/DDBJ databases">
        <authorList>
            <person name="Tunstrom K."/>
        </authorList>
    </citation>
    <scope>NUCLEOTIDE SEQUENCE</scope>
</reference>
<comment type="caution">
    <text evidence="2">The sequence shown here is derived from an EMBL/GenBank/DDBJ whole genome shotgun (WGS) entry which is preliminary data.</text>
</comment>
<evidence type="ECO:0000256" key="1">
    <source>
        <dbReference type="SAM" id="SignalP"/>
    </source>
</evidence>
<dbReference type="InterPro" id="IPR036682">
    <property type="entry name" value="OS_D_A10/PebIII_sf"/>
</dbReference>
<dbReference type="SUPFAM" id="SSF100910">
    <property type="entry name" value="Chemosensory protein Csp2"/>
    <property type="match status" value="1"/>
</dbReference>
<dbReference type="PANTHER" id="PTHR11257">
    <property type="entry name" value="CHEMOSENSORY PROTEIN-RELATED"/>
    <property type="match status" value="1"/>
</dbReference>
<dbReference type="Gene3D" id="1.10.2080.10">
    <property type="entry name" value="Insect odorant-binding protein A10/Ejaculatory bulb-specific protein 3"/>
    <property type="match status" value="1"/>
</dbReference>